<dbReference type="AlphaFoldDB" id="A0A3P7T2B2"/>
<evidence type="ECO:0000313" key="2">
    <source>
        <dbReference type="Proteomes" id="UP000278807"/>
    </source>
</evidence>
<name>A0A3P7T2B2_RODNA</name>
<sequence length="82" mass="8901">MDRGGIGVGTAETGLLELEAVGLRTSFMLVDFAGRASEAVYGPLTGVLLVVPPYAMIGVQRSCWTDVWLRQSMVEIFRRVLA</sequence>
<accession>A0A3P7T2B2</accession>
<evidence type="ECO:0000313" key="1">
    <source>
        <dbReference type="EMBL" id="VDO01603.1"/>
    </source>
</evidence>
<dbReference type="Proteomes" id="UP000278807">
    <property type="component" value="Unassembled WGS sequence"/>
</dbReference>
<protein>
    <submittedName>
        <fullName evidence="1">Uncharacterized protein</fullName>
    </submittedName>
</protein>
<keyword evidence="2" id="KW-1185">Reference proteome</keyword>
<gene>
    <name evidence="1" type="ORF">HNAJ_LOCUS5743</name>
</gene>
<dbReference type="EMBL" id="UZAE01005320">
    <property type="protein sequence ID" value="VDO01603.1"/>
    <property type="molecule type" value="Genomic_DNA"/>
</dbReference>
<proteinExistence type="predicted"/>
<reference evidence="1 2" key="1">
    <citation type="submission" date="2018-11" db="EMBL/GenBank/DDBJ databases">
        <authorList>
            <consortium name="Pathogen Informatics"/>
        </authorList>
    </citation>
    <scope>NUCLEOTIDE SEQUENCE [LARGE SCALE GENOMIC DNA]</scope>
</reference>
<organism evidence="1 2">
    <name type="scientific">Rodentolepis nana</name>
    <name type="common">Dwarf tapeworm</name>
    <name type="synonym">Hymenolepis nana</name>
    <dbReference type="NCBI Taxonomy" id="102285"/>
    <lineage>
        <taxon>Eukaryota</taxon>
        <taxon>Metazoa</taxon>
        <taxon>Spiralia</taxon>
        <taxon>Lophotrochozoa</taxon>
        <taxon>Platyhelminthes</taxon>
        <taxon>Cestoda</taxon>
        <taxon>Eucestoda</taxon>
        <taxon>Cyclophyllidea</taxon>
        <taxon>Hymenolepididae</taxon>
        <taxon>Rodentolepis</taxon>
    </lineage>
</organism>